<dbReference type="PANTHER" id="PTHR36919:SF3">
    <property type="entry name" value="BLL5882 PROTEIN"/>
    <property type="match status" value="1"/>
</dbReference>
<name>A0ABU2C7G7_9BURK</name>
<evidence type="ECO:0000259" key="1">
    <source>
        <dbReference type="Pfam" id="PF09917"/>
    </source>
</evidence>
<dbReference type="Pfam" id="PF09917">
    <property type="entry name" value="DUF2147"/>
    <property type="match status" value="1"/>
</dbReference>
<gene>
    <name evidence="2" type="ORF">J2X19_001915</name>
</gene>
<evidence type="ECO:0000313" key="3">
    <source>
        <dbReference type="Proteomes" id="UP001180487"/>
    </source>
</evidence>
<keyword evidence="3" id="KW-1185">Reference proteome</keyword>
<dbReference type="InterPro" id="IPR019223">
    <property type="entry name" value="DUF2147"/>
</dbReference>
<comment type="caution">
    <text evidence="2">The sequence shown here is derived from an EMBL/GenBank/DDBJ whole genome shotgun (WGS) entry which is preliminary data.</text>
</comment>
<organism evidence="2 3">
    <name type="scientific">Rhodoferax ferrireducens</name>
    <dbReference type="NCBI Taxonomy" id="192843"/>
    <lineage>
        <taxon>Bacteria</taxon>
        <taxon>Pseudomonadati</taxon>
        <taxon>Pseudomonadota</taxon>
        <taxon>Betaproteobacteria</taxon>
        <taxon>Burkholderiales</taxon>
        <taxon>Comamonadaceae</taxon>
        <taxon>Rhodoferax</taxon>
    </lineage>
</organism>
<feature type="domain" description="DUF2147" evidence="1">
    <location>
        <begin position="69"/>
        <end position="187"/>
    </location>
</feature>
<dbReference type="Gene3D" id="2.40.128.520">
    <property type="match status" value="1"/>
</dbReference>
<dbReference type="Proteomes" id="UP001180487">
    <property type="component" value="Unassembled WGS sequence"/>
</dbReference>
<sequence length="189" mass="20104">MPLAPGKPIVKTETHMHPILPKRLFTAQAASTAGAIALLRLKQAGSIALVLAATLAAPPIRADDISPAGLWKNMDDVSGKPRALIRITESNGSLQGKIEKVFPAPTEDPNPKCDKCEGANKNAPVVGLVILSGLAKEGEEYGGGQILDPDNGKVYRSKVRLIDEGKKLSVRGYIGVPVLGRSQTWIRQE</sequence>
<evidence type="ECO:0000313" key="2">
    <source>
        <dbReference type="EMBL" id="MDR7377236.1"/>
    </source>
</evidence>
<proteinExistence type="predicted"/>
<accession>A0ABU2C7G7</accession>
<dbReference type="EMBL" id="JAVDXT010000002">
    <property type="protein sequence ID" value="MDR7377236.1"/>
    <property type="molecule type" value="Genomic_DNA"/>
</dbReference>
<protein>
    <submittedName>
        <fullName evidence="2">Uncharacterized protein (DUF2147 family)</fullName>
    </submittedName>
</protein>
<reference evidence="2 3" key="1">
    <citation type="submission" date="2023-07" db="EMBL/GenBank/DDBJ databases">
        <title>Sorghum-associated microbial communities from plants grown in Nebraska, USA.</title>
        <authorList>
            <person name="Schachtman D."/>
        </authorList>
    </citation>
    <scope>NUCLEOTIDE SEQUENCE [LARGE SCALE GENOMIC DNA]</scope>
    <source>
        <strain evidence="2 3">BE313</strain>
    </source>
</reference>
<dbReference type="PANTHER" id="PTHR36919">
    <property type="entry name" value="BLR1215 PROTEIN"/>
    <property type="match status" value="1"/>
</dbReference>